<dbReference type="InterPro" id="IPR005122">
    <property type="entry name" value="Uracil-DNA_glycosylase-like"/>
</dbReference>
<keyword evidence="3" id="KW-1185">Reference proteome</keyword>
<sequence>MPEISSFNPIVDNRSKVLILGTMPGPESLRQNQYYANANNKFWNIIYEIFGRIPDLEYEKKVIFLLNRRIALWDVLDSCSREGALDANITNGKPNNFLNFFEKYSNIEYVFFNGTSAYKLFKKYSKQDFNNIRKYIILPSTSPTPGRYVKPYKIKLSEWITLLEYMN</sequence>
<keyword evidence="2" id="KW-0326">Glycosidase</keyword>
<dbReference type="SUPFAM" id="SSF52141">
    <property type="entry name" value="Uracil-DNA glycosylase-like"/>
    <property type="match status" value="1"/>
</dbReference>
<organism evidence="2 3">
    <name type="scientific">Pelotomaculum isophthalicicum JI</name>
    <dbReference type="NCBI Taxonomy" id="947010"/>
    <lineage>
        <taxon>Bacteria</taxon>
        <taxon>Bacillati</taxon>
        <taxon>Bacillota</taxon>
        <taxon>Clostridia</taxon>
        <taxon>Eubacteriales</taxon>
        <taxon>Desulfotomaculaceae</taxon>
        <taxon>Pelotomaculum</taxon>
    </lineage>
</organism>
<dbReference type="GO" id="GO:0033958">
    <property type="term" value="F:DNA-deoxyinosine glycosylase activity"/>
    <property type="evidence" value="ECO:0007669"/>
    <property type="project" value="UniProtKB-EC"/>
</dbReference>
<accession>A0A9X4JT76</accession>
<reference evidence="2" key="1">
    <citation type="submission" date="2022-02" db="EMBL/GenBank/DDBJ databases">
        <authorList>
            <person name="Leng L."/>
        </authorList>
    </citation>
    <scope>NUCLEOTIDE SEQUENCE</scope>
    <source>
        <strain evidence="2">JI</strain>
    </source>
</reference>
<evidence type="ECO:0000313" key="3">
    <source>
        <dbReference type="Proteomes" id="UP001154312"/>
    </source>
</evidence>
<dbReference type="Gene3D" id="3.40.470.10">
    <property type="entry name" value="Uracil-DNA glycosylase-like domain"/>
    <property type="match status" value="1"/>
</dbReference>
<dbReference type="EC" id="3.2.2.15" evidence="2"/>
<dbReference type="NCBIfam" id="TIGR04274">
    <property type="entry name" value="hypoxanDNAglyco"/>
    <property type="match status" value="1"/>
</dbReference>
<dbReference type="Proteomes" id="UP001154312">
    <property type="component" value="Unassembled WGS sequence"/>
</dbReference>
<comment type="caution">
    <text evidence="2">The sequence shown here is derived from an EMBL/GenBank/DDBJ whole genome shotgun (WGS) entry which is preliminary data.</text>
</comment>
<dbReference type="RefSeq" id="WP_277443596.1">
    <property type="nucleotide sequence ID" value="NZ_JAKOAV010000012.1"/>
</dbReference>
<dbReference type="CDD" id="cd10032">
    <property type="entry name" value="UDG-F6_HDG"/>
    <property type="match status" value="1"/>
</dbReference>
<feature type="domain" description="Uracil-DNA glycosylase-like" evidence="1">
    <location>
        <begin position="12"/>
        <end position="145"/>
    </location>
</feature>
<name>A0A9X4JT76_9FIRM</name>
<protein>
    <submittedName>
        <fullName evidence="2">DNA-deoxyinosine glycosylase</fullName>
        <ecNumber evidence="2">3.2.2.15</ecNumber>
    </submittedName>
</protein>
<dbReference type="InterPro" id="IPR026353">
    <property type="entry name" value="Hypoxan-DNA_Glyclase"/>
</dbReference>
<dbReference type="AlphaFoldDB" id="A0A9X4JT76"/>
<gene>
    <name evidence="2" type="ORF">L7E55_07960</name>
</gene>
<proteinExistence type="predicted"/>
<dbReference type="EMBL" id="JAKOAV010000012">
    <property type="protein sequence ID" value="MDF9408289.1"/>
    <property type="molecule type" value="Genomic_DNA"/>
</dbReference>
<dbReference type="InterPro" id="IPR036895">
    <property type="entry name" value="Uracil-DNA_glycosylase-like_sf"/>
</dbReference>
<keyword evidence="2" id="KW-0378">Hydrolase</keyword>
<dbReference type="Pfam" id="PF03167">
    <property type="entry name" value="UDG"/>
    <property type="match status" value="1"/>
</dbReference>
<evidence type="ECO:0000259" key="1">
    <source>
        <dbReference type="Pfam" id="PF03167"/>
    </source>
</evidence>
<evidence type="ECO:0000313" key="2">
    <source>
        <dbReference type="EMBL" id="MDF9408289.1"/>
    </source>
</evidence>